<organism evidence="2 3">
    <name type="scientific">Auricularia subglabra (strain TFB-10046 / SS5)</name>
    <name type="common">White-rot fungus</name>
    <name type="synonym">Auricularia delicata (strain TFB10046)</name>
    <dbReference type="NCBI Taxonomy" id="717982"/>
    <lineage>
        <taxon>Eukaryota</taxon>
        <taxon>Fungi</taxon>
        <taxon>Dikarya</taxon>
        <taxon>Basidiomycota</taxon>
        <taxon>Agaricomycotina</taxon>
        <taxon>Agaricomycetes</taxon>
        <taxon>Auriculariales</taxon>
        <taxon>Auriculariaceae</taxon>
        <taxon>Auricularia</taxon>
    </lineage>
</organism>
<evidence type="ECO:0000256" key="1">
    <source>
        <dbReference type="SAM" id="MobiDB-lite"/>
    </source>
</evidence>
<reference evidence="3" key="1">
    <citation type="journal article" date="2012" name="Science">
        <title>The Paleozoic origin of enzymatic lignin decomposition reconstructed from 31 fungal genomes.</title>
        <authorList>
            <person name="Floudas D."/>
            <person name="Binder M."/>
            <person name="Riley R."/>
            <person name="Barry K."/>
            <person name="Blanchette R.A."/>
            <person name="Henrissat B."/>
            <person name="Martinez A.T."/>
            <person name="Otillar R."/>
            <person name="Spatafora J.W."/>
            <person name="Yadav J.S."/>
            <person name="Aerts A."/>
            <person name="Benoit I."/>
            <person name="Boyd A."/>
            <person name="Carlson A."/>
            <person name="Copeland A."/>
            <person name="Coutinho P.M."/>
            <person name="de Vries R.P."/>
            <person name="Ferreira P."/>
            <person name="Findley K."/>
            <person name="Foster B."/>
            <person name="Gaskell J."/>
            <person name="Glotzer D."/>
            <person name="Gorecki P."/>
            <person name="Heitman J."/>
            <person name="Hesse C."/>
            <person name="Hori C."/>
            <person name="Igarashi K."/>
            <person name="Jurgens J.A."/>
            <person name="Kallen N."/>
            <person name="Kersten P."/>
            <person name="Kohler A."/>
            <person name="Kuees U."/>
            <person name="Kumar T.K.A."/>
            <person name="Kuo A."/>
            <person name="LaButti K."/>
            <person name="Larrondo L.F."/>
            <person name="Lindquist E."/>
            <person name="Ling A."/>
            <person name="Lombard V."/>
            <person name="Lucas S."/>
            <person name="Lundell T."/>
            <person name="Martin R."/>
            <person name="McLaughlin D.J."/>
            <person name="Morgenstern I."/>
            <person name="Morin E."/>
            <person name="Murat C."/>
            <person name="Nagy L.G."/>
            <person name="Nolan M."/>
            <person name="Ohm R.A."/>
            <person name="Patyshakuliyeva A."/>
            <person name="Rokas A."/>
            <person name="Ruiz-Duenas F.J."/>
            <person name="Sabat G."/>
            <person name="Salamov A."/>
            <person name="Samejima M."/>
            <person name="Schmutz J."/>
            <person name="Slot J.C."/>
            <person name="St John F."/>
            <person name="Stenlid J."/>
            <person name="Sun H."/>
            <person name="Sun S."/>
            <person name="Syed K."/>
            <person name="Tsang A."/>
            <person name="Wiebenga A."/>
            <person name="Young D."/>
            <person name="Pisabarro A."/>
            <person name="Eastwood D.C."/>
            <person name="Martin F."/>
            <person name="Cullen D."/>
            <person name="Grigoriev I.V."/>
            <person name="Hibbett D.S."/>
        </authorList>
    </citation>
    <scope>NUCLEOTIDE SEQUENCE [LARGE SCALE GENOMIC DNA]</scope>
    <source>
        <strain evidence="3">TFB10046</strain>
    </source>
</reference>
<dbReference type="Proteomes" id="UP000006514">
    <property type="component" value="Unassembled WGS sequence"/>
</dbReference>
<feature type="compositionally biased region" description="Polar residues" evidence="1">
    <location>
        <begin position="1"/>
        <end position="10"/>
    </location>
</feature>
<accession>J0WU64</accession>
<evidence type="ECO:0000313" key="2">
    <source>
        <dbReference type="EMBL" id="EJD36299.1"/>
    </source>
</evidence>
<dbReference type="EMBL" id="JH687865">
    <property type="protein sequence ID" value="EJD36299.1"/>
    <property type="molecule type" value="Genomic_DNA"/>
</dbReference>
<name>J0WU64_AURST</name>
<proteinExistence type="predicted"/>
<sequence>MTSTKKQAMSSKRVAHSPQRPAVRLTASQCPQFNMVVGYYDRDEDQFRSVLVPDPQGGHRVGAARQPRRLPIECSRGYPGCRGSGAQACVQKACKGCCTKTRADCRAHAAGRRPPPIPPRRHGRLEISLSIRDQKKSRTTAVVVPGDVFHLALLEREQFQSLEFHEIDAKTLHYYDVAEAIWRPLTQQTLVHLRPTTRQLLLRARSRPQSGPHSFPPRYVCEFSDCYDAYCALIGPDTTPAVAFKKSFTDYCYDPRDFQLALELWSATPHNVQTAFKDAGPTDAGLWEDLVKDGKRRKLAAAAERRRSVAKDEIIVIDDD</sequence>
<dbReference type="InParanoid" id="J0WU64"/>
<gene>
    <name evidence="2" type="ORF">AURDEDRAFT_130135</name>
</gene>
<dbReference type="AlphaFoldDB" id="J0WU64"/>
<feature type="region of interest" description="Disordered" evidence="1">
    <location>
        <begin position="1"/>
        <end position="21"/>
    </location>
</feature>
<protein>
    <submittedName>
        <fullName evidence="2">Uncharacterized protein</fullName>
    </submittedName>
</protein>
<evidence type="ECO:0000313" key="3">
    <source>
        <dbReference type="Proteomes" id="UP000006514"/>
    </source>
</evidence>
<keyword evidence="3" id="KW-1185">Reference proteome</keyword>
<dbReference type="KEGG" id="adl:AURDEDRAFT_130135"/>